<accession>A0A1R3UA57</accession>
<sequence>MGGSPKETTTKTEPWDGAKGYLLEQYAAMDKAIKEGKPQVYTGKTEIDQSAATKDAQSMIEQTARAGSPLVTSAQNATNNITSGAAFNPAGTTTLANGTKWQNAATGLQAQQAQALAGATNPATAMLQQTASGGFLNSNPYLNDAIKNANQGLVDQFKTIRSPQMDSQAALAGRSGSGAAMSIRNDAETQLAGQMSKQANDMMLANYTNERGLMQGAQAQVGQNYNSDVGNAAAAAAALAGTSSGNNSAQMGAASGLISGQNAQAQTQLGAAGMAGDLRGLDYADADRLAGVGAQKDAFSEVALQNAITKWDAEQNKDLNNNANFINALTTGGYNNQTKPVYTNTAGQMLGGITALLSALPLGCDIRLKHMGKFVGKMPNGIKIYEFTYKDDPDETIYVGPIAQEIDPEFVIDSNGTLLVLPEAFREAA</sequence>
<protein>
    <recommendedName>
        <fullName evidence="3">Peptidase S74 domain-containing protein</fullName>
    </recommendedName>
</protein>
<evidence type="ECO:0000313" key="2">
    <source>
        <dbReference type="Proteomes" id="UP000187891"/>
    </source>
</evidence>
<name>A0A1R3UA57_9HYPH</name>
<dbReference type="STRING" id="1907666.DSM25559_5296"/>
<gene>
    <name evidence="1" type="ORF">DSM25559_5296</name>
</gene>
<dbReference type="Proteomes" id="UP000187891">
    <property type="component" value="Unassembled WGS sequence"/>
</dbReference>
<dbReference type="EMBL" id="FMUE01000026">
    <property type="protein sequence ID" value="SCX36046.1"/>
    <property type="molecule type" value="Genomic_DNA"/>
</dbReference>
<evidence type="ECO:0000313" key="1">
    <source>
        <dbReference type="EMBL" id="SCX36046.1"/>
    </source>
</evidence>
<proteinExistence type="predicted"/>
<evidence type="ECO:0008006" key="3">
    <source>
        <dbReference type="Google" id="ProtNLM"/>
    </source>
</evidence>
<reference evidence="2" key="1">
    <citation type="submission" date="2016-10" db="EMBL/GenBank/DDBJ databases">
        <authorList>
            <person name="Wibberg D."/>
        </authorList>
    </citation>
    <scope>NUCLEOTIDE SEQUENCE [LARGE SCALE GENOMIC DNA]</scope>
</reference>
<dbReference type="AlphaFoldDB" id="A0A1R3UA57"/>
<dbReference type="RefSeq" id="WP_143239587.1">
    <property type="nucleotide sequence ID" value="NZ_FMUE01000026.1"/>
</dbReference>
<organism evidence="1 2">
    <name type="scientific">Agrobacterium rosae</name>
    <dbReference type="NCBI Taxonomy" id="1972867"/>
    <lineage>
        <taxon>Bacteria</taxon>
        <taxon>Pseudomonadati</taxon>
        <taxon>Pseudomonadota</taxon>
        <taxon>Alphaproteobacteria</taxon>
        <taxon>Hyphomicrobiales</taxon>
        <taxon>Rhizobiaceae</taxon>
        <taxon>Rhizobium/Agrobacterium group</taxon>
        <taxon>Agrobacterium</taxon>
    </lineage>
</organism>